<dbReference type="GeneID" id="100905018"/>
<evidence type="ECO:0000256" key="3">
    <source>
        <dbReference type="ARBA" id="ARBA00022729"/>
    </source>
</evidence>
<dbReference type="InterPro" id="IPR003599">
    <property type="entry name" value="Ig_sub"/>
</dbReference>
<evidence type="ECO:0000256" key="7">
    <source>
        <dbReference type="ARBA" id="ARBA00023180"/>
    </source>
</evidence>
<evidence type="ECO:0000256" key="2">
    <source>
        <dbReference type="ARBA" id="ARBA00022475"/>
    </source>
</evidence>
<dbReference type="InterPro" id="IPR051170">
    <property type="entry name" value="Neural/epithelial_adhesion"/>
</dbReference>
<dbReference type="GO" id="GO:0043005">
    <property type="term" value="C:neuron projection"/>
    <property type="evidence" value="ECO:0007669"/>
    <property type="project" value="TreeGrafter"/>
</dbReference>
<feature type="compositionally biased region" description="Basic residues" evidence="9">
    <location>
        <begin position="275"/>
        <end position="284"/>
    </location>
</feature>
<dbReference type="InterPro" id="IPR003598">
    <property type="entry name" value="Ig_sub2"/>
</dbReference>
<dbReference type="SUPFAM" id="SSF48726">
    <property type="entry name" value="Immunoglobulin"/>
    <property type="match status" value="3"/>
</dbReference>
<dbReference type="Pfam" id="PF07679">
    <property type="entry name" value="I-set"/>
    <property type="match status" value="1"/>
</dbReference>
<name>A0AAJ7SHQ1_9ACAR</name>
<sequence length="355" mass="40885">MHINRHMLISMDRQLITTDPRFAISSNGERTWYLTISKVQDMDKGEYMCQINTNPMKKMMGHLHVVVPPKIDEEFTSSEVTVRENANVSLKCRATGNPKPDIRWKRDHDLKIFTSPEDKGVILHHGEYLNMSRVLRHMMGPYFCIGSNGVPPSISKRIKVNVAFPPMTWIKEQLQGVFIDESVNLTCEIEAYPRGEVFWTRDDGDRIERSELFDVSMVPRGPEYRYDVVLTIHRVRHDDLRSYKCVTKNAYGENEATVNLVQTLRPTQPTTKATRPPRKPKTKKPTSTPKFSHPTKHHSTRITSTEPYEEHPSNNEIGLYSDSTADLKASSSLISFFIVALFVFSQWRLLQAARH</sequence>
<dbReference type="RefSeq" id="XP_028968694.1">
    <property type="nucleotide sequence ID" value="XM_029112861.1"/>
</dbReference>
<dbReference type="InterPro" id="IPR007110">
    <property type="entry name" value="Ig-like_dom"/>
</dbReference>
<keyword evidence="11" id="KW-1185">Reference proteome</keyword>
<dbReference type="KEGG" id="goe:100905018"/>
<comment type="subcellular location">
    <subcellularLocation>
        <location evidence="1">Cell membrane</location>
    </subcellularLocation>
</comment>
<dbReference type="InterPro" id="IPR013098">
    <property type="entry name" value="Ig_I-set"/>
</dbReference>
<dbReference type="PROSITE" id="PS50835">
    <property type="entry name" value="IG_LIKE"/>
    <property type="match status" value="2"/>
</dbReference>
<dbReference type="Pfam" id="PF13927">
    <property type="entry name" value="Ig_3"/>
    <property type="match status" value="1"/>
</dbReference>
<dbReference type="InterPro" id="IPR036179">
    <property type="entry name" value="Ig-like_dom_sf"/>
</dbReference>
<keyword evidence="6" id="KW-1015">Disulfide bond</keyword>
<reference evidence="12" key="1">
    <citation type="submission" date="2025-08" db="UniProtKB">
        <authorList>
            <consortium name="RefSeq"/>
        </authorList>
    </citation>
    <scope>IDENTIFICATION</scope>
</reference>
<dbReference type="InterPro" id="IPR013783">
    <property type="entry name" value="Ig-like_fold"/>
</dbReference>
<keyword evidence="5" id="KW-0472">Membrane</keyword>
<feature type="domain" description="Ig-like" evidence="10">
    <location>
        <begin position="69"/>
        <end position="155"/>
    </location>
</feature>
<dbReference type="SMART" id="SM00408">
    <property type="entry name" value="IGc2"/>
    <property type="match status" value="2"/>
</dbReference>
<evidence type="ECO:0000256" key="8">
    <source>
        <dbReference type="ARBA" id="ARBA00023319"/>
    </source>
</evidence>
<keyword evidence="8" id="KW-0393">Immunoglobulin domain</keyword>
<evidence type="ECO:0000313" key="11">
    <source>
        <dbReference type="Proteomes" id="UP000694867"/>
    </source>
</evidence>
<keyword evidence="3" id="KW-0732">Signal</keyword>
<accession>A0AAJ7SHQ1</accession>
<gene>
    <name evidence="12" type="primary">LOC100905018</name>
</gene>
<feature type="domain" description="Ig-like" evidence="10">
    <location>
        <begin position="165"/>
        <end position="259"/>
    </location>
</feature>
<proteinExistence type="predicted"/>
<organism evidence="11 12">
    <name type="scientific">Galendromus occidentalis</name>
    <name type="common">western predatory mite</name>
    <dbReference type="NCBI Taxonomy" id="34638"/>
    <lineage>
        <taxon>Eukaryota</taxon>
        <taxon>Metazoa</taxon>
        <taxon>Ecdysozoa</taxon>
        <taxon>Arthropoda</taxon>
        <taxon>Chelicerata</taxon>
        <taxon>Arachnida</taxon>
        <taxon>Acari</taxon>
        <taxon>Parasitiformes</taxon>
        <taxon>Mesostigmata</taxon>
        <taxon>Gamasina</taxon>
        <taxon>Phytoseioidea</taxon>
        <taxon>Phytoseiidae</taxon>
        <taxon>Typhlodrominae</taxon>
        <taxon>Galendromus</taxon>
    </lineage>
</organism>
<dbReference type="PANTHER" id="PTHR12231">
    <property type="entry name" value="CTX-RELATED TYPE I TRANSMEMBRANE PROTEIN"/>
    <property type="match status" value="1"/>
</dbReference>
<protein>
    <submittedName>
        <fullName evidence="12">Lachesin</fullName>
    </submittedName>
</protein>
<keyword evidence="2" id="KW-1003">Cell membrane</keyword>
<evidence type="ECO:0000256" key="6">
    <source>
        <dbReference type="ARBA" id="ARBA00023157"/>
    </source>
</evidence>
<dbReference type="Proteomes" id="UP000694867">
    <property type="component" value="Unplaced"/>
</dbReference>
<dbReference type="SMART" id="SM00409">
    <property type="entry name" value="IG"/>
    <property type="match status" value="3"/>
</dbReference>
<dbReference type="AlphaFoldDB" id="A0AAJ7SHQ1"/>
<evidence type="ECO:0000256" key="4">
    <source>
        <dbReference type="ARBA" id="ARBA00022737"/>
    </source>
</evidence>
<evidence type="ECO:0000256" key="5">
    <source>
        <dbReference type="ARBA" id="ARBA00023136"/>
    </source>
</evidence>
<dbReference type="PANTHER" id="PTHR12231:SF253">
    <property type="entry name" value="DPR-INTERACTING PROTEIN ETA, ISOFORM B-RELATED"/>
    <property type="match status" value="1"/>
</dbReference>
<evidence type="ECO:0000313" key="12">
    <source>
        <dbReference type="RefSeq" id="XP_028968694.1"/>
    </source>
</evidence>
<evidence type="ECO:0000256" key="9">
    <source>
        <dbReference type="SAM" id="MobiDB-lite"/>
    </source>
</evidence>
<keyword evidence="7" id="KW-0325">Glycoprotein</keyword>
<evidence type="ECO:0000256" key="1">
    <source>
        <dbReference type="ARBA" id="ARBA00004236"/>
    </source>
</evidence>
<keyword evidence="4" id="KW-0677">Repeat</keyword>
<dbReference type="FunFam" id="2.60.40.10:FF:000328">
    <property type="entry name" value="CLUMA_CG000981, isoform A"/>
    <property type="match status" value="1"/>
</dbReference>
<dbReference type="Gene3D" id="2.60.40.10">
    <property type="entry name" value="Immunoglobulins"/>
    <property type="match status" value="3"/>
</dbReference>
<evidence type="ECO:0000259" key="10">
    <source>
        <dbReference type="PROSITE" id="PS50835"/>
    </source>
</evidence>
<dbReference type="GO" id="GO:0005886">
    <property type="term" value="C:plasma membrane"/>
    <property type="evidence" value="ECO:0007669"/>
    <property type="project" value="UniProtKB-SubCell"/>
</dbReference>
<feature type="region of interest" description="Disordered" evidence="9">
    <location>
        <begin position="265"/>
        <end position="315"/>
    </location>
</feature>